<evidence type="ECO:0000256" key="1">
    <source>
        <dbReference type="ARBA" id="ARBA00006484"/>
    </source>
</evidence>
<organism evidence="3 4">
    <name type="scientific">Streptomyces venezuelae</name>
    <dbReference type="NCBI Taxonomy" id="54571"/>
    <lineage>
        <taxon>Bacteria</taxon>
        <taxon>Bacillati</taxon>
        <taxon>Actinomycetota</taxon>
        <taxon>Actinomycetes</taxon>
        <taxon>Kitasatosporales</taxon>
        <taxon>Streptomycetaceae</taxon>
        <taxon>Streptomyces</taxon>
    </lineage>
</organism>
<dbReference type="FunFam" id="3.40.50.720:FF:000084">
    <property type="entry name" value="Short-chain dehydrogenase reductase"/>
    <property type="match status" value="1"/>
</dbReference>
<name>A0A5P2BHR9_STRVZ</name>
<dbReference type="SUPFAM" id="SSF51735">
    <property type="entry name" value="NAD(P)-binding Rossmann-fold domains"/>
    <property type="match status" value="1"/>
</dbReference>
<accession>A0A5P2BHR9</accession>
<proteinExistence type="inferred from homology"/>
<dbReference type="GO" id="GO:0032787">
    <property type="term" value="P:monocarboxylic acid metabolic process"/>
    <property type="evidence" value="ECO:0007669"/>
    <property type="project" value="UniProtKB-ARBA"/>
</dbReference>
<dbReference type="NCBIfam" id="NF009384">
    <property type="entry name" value="PRK12743.1"/>
    <property type="match status" value="1"/>
</dbReference>
<protein>
    <submittedName>
        <fullName evidence="3">SDR family oxidoreductase</fullName>
    </submittedName>
</protein>
<keyword evidence="4" id="KW-1185">Reference proteome</keyword>
<gene>
    <name evidence="3" type="ORF">DEJ47_21760</name>
</gene>
<reference evidence="3 4" key="1">
    <citation type="submission" date="2018-05" db="EMBL/GenBank/DDBJ databases">
        <title>Streptomyces venezuelae.</title>
        <authorList>
            <person name="Kim W."/>
            <person name="Lee N."/>
            <person name="Cho B.-K."/>
        </authorList>
    </citation>
    <scope>NUCLEOTIDE SEQUENCE [LARGE SCALE GENOMIC DNA]</scope>
    <source>
        <strain evidence="3 4">ATCC 14583</strain>
    </source>
</reference>
<dbReference type="OrthoDB" id="4481821at2"/>
<dbReference type="InterPro" id="IPR036291">
    <property type="entry name" value="NAD(P)-bd_dom_sf"/>
</dbReference>
<evidence type="ECO:0000256" key="2">
    <source>
        <dbReference type="ARBA" id="ARBA00023002"/>
    </source>
</evidence>
<dbReference type="PRINTS" id="PR00081">
    <property type="entry name" value="GDHRDH"/>
</dbReference>
<dbReference type="AlphaFoldDB" id="A0A5P2BHR9"/>
<sequence length="261" mass="26240">MNRPIAVVTGASSGIGAAVAEALAATGFDLVVGYGRQADAAKEIADGLAVRHGVRAETLGLDLTDPAAAGDALRDRVDAFGGIDVLVNNAGLNRRASVVEETLDDWQRILDVNLTSPFRLSQVAAERMIAQGRGGRIVNITSIHEHIPIGEGSTYCAAKGGLGALTKAMALDLAAHGITVNAVAPGETATPMNNVPAGLDAARIARPAIPAGRPGRPDEVAALVAYLASPAAAYTTGTSILVDGGMALSAAVANAAHAGTV</sequence>
<dbReference type="EMBL" id="CP029193">
    <property type="protein sequence ID" value="QES28711.1"/>
    <property type="molecule type" value="Genomic_DNA"/>
</dbReference>
<dbReference type="InterPro" id="IPR020904">
    <property type="entry name" value="Sc_DH/Rdtase_CS"/>
</dbReference>
<dbReference type="InterPro" id="IPR050259">
    <property type="entry name" value="SDR"/>
</dbReference>
<dbReference type="Gene3D" id="3.40.50.720">
    <property type="entry name" value="NAD(P)-binding Rossmann-like Domain"/>
    <property type="match status" value="1"/>
</dbReference>
<dbReference type="PANTHER" id="PTHR42879">
    <property type="entry name" value="3-OXOACYL-(ACYL-CARRIER-PROTEIN) REDUCTASE"/>
    <property type="match status" value="1"/>
</dbReference>
<evidence type="ECO:0000313" key="3">
    <source>
        <dbReference type="EMBL" id="QES28711.1"/>
    </source>
</evidence>
<dbReference type="InterPro" id="IPR002347">
    <property type="entry name" value="SDR_fam"/>
</dbReference>
<dbReference type="RefSeq" id="WP_150170811.1">
    <property type="nucleotide sequence ID" value="NZ_CP029193.1"/>
</dbReference>
<dbReference type="PRINTS" id="PR00080">
    <property type="entry name" value="SDRFAMILY"/>
</dbReference>
<evidence type="ECO:0000313" key="4">
    <source>
        <dbReference type="Proteomes" id="UP000323046"/>
    </source>
</evidence>
<dbReference type="Pfam" id="PF13561">
    <property type="entry name" value="adh_short_C2"/>
    <property type="match status" value="1"/>
</dbReference>
<comment type="similarity">
    <text evidence="1">Belongs to the short-chain dehydrogenases/reductases (SDR) family.</text>
</comment>
<dbReference type="PANTHER" id="PTHR42879:SF2">
    <property type="entry name" value="3-OXOACYL-[ACYL-CARRIER-PROTEIN] REDUCTASE FABG"/>
    <property type="match status" value="1"/>
</dbReference>
<dbReference type="Proteomes" id="UP000323046">
    <property type="component" value="Chromosome"/>
</dbReference>
<dbReference type="PROSITE" id="PS00061">
    <property type="entry name" value="ADH_SHORT"/>
    <property type="match status" value="1"/>
</dbReference>
<dbReference type="GO" id="GO:0016491">
    <property type="term" value="F:oxidoreductase activity"/>
    <property type="evidence" value="ECO:0007669"/>
    <property type="project" value="UniProtKB-KW"/>
</dbReference>
<keyword evidence="2" id="KW-0560">Oxidoreductase</keyword>